<name>A0A8J3V0V0_9ACTN</name>
<dbReference type="AlphaFoldDB" id="A0A8J3V0V0"/>
<evidence type="ECO:0000313" key="3">
    <source>
        <dbReference type="Proteomes" id="UP000605992"/>
    </source>
</evidence>
<feature type="region of interest" description="Disordered" evidence="1">
    <location>
        <begin position="91"/>
        <end position="117"/>
    </location>
</feature>
<feature type="compositionally biased region" description="Acidic residues" evidence="1">
    <location>
        <begin position="91"/>
        <end position="102"/>
    </location>
</feature>
<evidence type="ECO:0000313" key="2">
    <source>
        <dbReference type="EMBL" id="GII53457.1"/>
    </source>
</evidence>
<accession>A0A8J3V0V0</accession>
<reference evidence="2" key="1">
    <citation type="submission" date="2021-01" db="EMBL/GenBank/DDBJ databases">
        <title>Whole genome shotgun sequence of Planotetraspora thailandica NBRC 104271.</title>
        <authorList>
            <person name="Komaki H."/>
            <person name="Tamura T."/>
        </authorList>
    </citation>
    <scope>NUCLEOTIDE SEQUENCE</scope>
    <source>
        <strain evidence="2">NBRC 104271</strain>
    </source>
</reference>
<proteinExistence type="predicted"/>
<gene>
    <name evidence="2" type="ORF">Pth03_18460</name>
</gene>
<organism evidence="2 3">
    <name type="scientific">Planotetraspora thailandica</name>
    <dbReference type="NCBI Taxonomy" id="487172"/>
    <lineage>
        <taxon>Bacteria</taxon>
        <taxon>Bacillati</taxon>
        <taxon>Actinomycetota</taxon>
        <taxon>Actinomycetes</taxon>
        <taxon>Streptosporangiales</taxon>
        <taxon>Streptosporangiaceae</taxon>
        <taxon>Planotetraspora</taxon>
    </lineage>
</organism>
<dbReference type="Proteomes" id="UP000605992">
    <property type="component" value="Unassembled WGS sequence"/>
</dbReference>
<protein>
    <submittedName>
        <fullName evidence="2">Uncharacterized protein</fullName>
    </submittedName>
</protein>
<keyword evidence="3" id="KW-1185">Reference proteome</keyword>
<sequence>MALAWHPITPALVSAVTTLADSPWDRDALDAAWLRSGWPAPPGGSVIGRVIDDLKDPRLAVGDWDVDVRWSDDDEVTGFAVAFALFYESDDEDADDDPDLDEFPQHTPSDQWEVDKSADREQFDAVWQEALETLTEHLGEPEVVGEHGDEDEDDWHNAVWRAGSRLVVLAQGEDFSSYSLYDQAGLYVLDFPAESRIPRGDGLYELLVGDGEDED</sequence>
<comment type="caution">
    <text evidence="2">The sequence shown here is derived from an EMBL/GenBank/DDBJ whole genome shotgun (WGS) entry which is preliminary data.</text>
</comment>
<evidence type="ECO:0000256" key="1">
    <source>
        <dbReference type="SAM" id="MobiDB-lite"/>
    </source>
</evidence>
<dbReference type="EMBL" id="BOOR01000010">
    <property type="protein sequence ID" value="GII53457.1"/>
    <property type="molecule type" value="Genomic_DNA"/>
</dbReference>